<dbReference type="PANTHER" id="PTHR12899">
    <property type="entry name" value="39S RIBOSOMAL PROTEIN L18, MITOCHONDRIAL"/>
    <property type="match status" value="1"/>
</dbReference>
<dbReference type="InterPro" id="IPR057268">
    <property type="entry name" value="Ribosomal_L18"/>
</dbReference>
<dbReference type="EMBL" id="MGEJ01000003">
    <property type="protein sequence ID" value="OGL81659.1"/>
    <property type="molecule type" value="Genomic_DNA"/>
</dbReference>
<dbReference type="NCBIfam" id="TIGR00060">
    <property type="entry name" value="L18_bact"/>
    <property type="match status" value="1"/>
</dbReference>
<dbReference type="CDD" id="cd00432">
    <property type="entry name" value="Ribosomal_L18_L5e"/>
    <property type="match status" value="1"/>
</dbReference>
<keyword evidence="2 7" id="KW-0699">rRNA-binding</keyword>
<keyword evidence="4 7" id="KW-0689">Ribosomal protein</keyword>
<evidence type="ECO:0000256" key="2">
    <source>
        <dbReference type="ARBA" id="ARBA00022730"/>
    </source>
</evidence>
<reference evidence="9 10" key="1">
    <citation type="journal article" date="2016" name="Nat. Commun.">
        <title>Thousands of microbial genomes shed light on interconnected biogeochemical processes in an aquifer system.</title>
        <authorList>
            <person name="Anantharaman K."/>
            <person name="Brown C.T."/>
            <person name="Hug L.A."/>
            <person name="Sharon I."/>
            <person name="Castelle C.J."/>
            <person name="Probst A.J."/>
            <person name="Thomas B.C."/>
            <person name="Singh A."/>
            <person name="Wilkins M.J."/>
            <person name="Karaoz U."/>
            <person name="Brodie E.L."/>
            <person name="Williams K.H."/>
            <person name="Hubbard S.S."/>
            <person name="Banfield J.F."/>
        </authorList>
    </citation>
    <scope>NUCLEOTIDE SEQUENCE [LARGE SCALE GENOMIC DNA]</scope>
</reference>
<dbReference type="SUPFAM" id="SSF53137">
    <property type="entry name" value="Translational machinery components"/>
    <property type="match status" value="1"/>
</dbReference>
<dbReference type="Pfam" id="PF00861">
    <property type="entry name" value="Ribosomal_L18p"/>
    <property type="match status" value="1"/>
</dbReference>
<dbReference type="InterPro" id="IPR005484">
    <property type="entry name" value="Ribosomal_uL18_bac/plant/anim"/>
</dbReference>
<gene>
    <name evidence="7" type="primary">rplR</name>
    <name evidence="9" type="ORF">A3B21_04375</name>
</gene>
<evidence type="ECO:0000313" key="10">
    <source>
        <dbReference type="Proteomes" id="UP000176897"/>
    </source>
</evidence>
<dbReference type="AlphaFoldDB" id="A0A1F7UTT0"/>
<dbReference type="HAMAP" id="MF_01337_B">
    <property type="entry name" value="Ribosomal_uL18_B"/>
    <property type="match status" value="1"/>
</dbReference>
<accession>A0A1F7UTT0</accession>
<dbReference type="InterPro" id="IPR004389">
    <property type="entry name" value="Ribosomal_uL18_bac-type"/>
</dbReference>
<evidence type="ECO:0000256" key="3">
    <source>
        <dbReference type="ARBA" id="ARBA00022884"/>
    </source>
</evidence>
<protein>
    <recommendedName>
        <fullName evidence="6 7">Large ribosomal subunit protein uL18</fullName>
    </recommendedName>
</protein>
<evidence type="ECO:0000256" key="6">
    <source>
        <dbReference type="ARBA" id="ARBA00035197"/>
    </source>
</evidence>
<dbReference type="GO" id="GO:0008097">
    <property type="term" value="F:5S rRNA binding"/>
    <property type="evidence" value="ECO:0007669"/>
    <property type="project" value="TreeGrafter"/>
</dbReference>
<comment type="caution">
    <text evidence="9">The sequence shown here is derived from an EMBL/GenBank/DDBJ whole genome shotgun (WGS) entry which is preliminary data.</text>
</comment>
<keyword evidence="5 7" id="KW-0687">Ribonucleoprotein</keyword>
<dbReference type="Proteomes" id="UP000176897">
    <property type="component" value="Unassembled WGS sequence"/>
</dbReference>
<evidence type="ECO:0000256" key="4">
    <source>
        <dbReference type="ARBA" id="ARBA00022980"/>
    </source>
</evidence>
<dbReference type="Gene3D" id="3.30.420.100">
    <property type="match status" value="1"/>
</dbReference>
<dbReference type="GO" id="GO:0006412">
    <property type="term" value="P:translation"/>
    <property type="evidence" value="ECO:0007669"/>
    <property type="project" value="UniProtKB-UniRule"/>
</dbReference>
<comment type="function">
    <text evidence="7">This is one of the proteins that bind and probably mediate the attachment of the 5S RNA into the large ribosomal subunit, where it forms part of the central protuberance.</text>
</comment>
<dbReference type="FunFam" id="3.30.420.100:FF:000001">
    <property type="entry name" value="50S ribosomal protein L18"/>
    <property type="match status" value="1"/>
</dbReference>
<comment type="subunit">
    <text evidence="7">Part of the 50S ribosomal subunit; part of the 5S rRNA/L5/L18/L25 subcomplex. Contacts the 5S and 23S rRNAs.</text>
</comment>
<dbReference type="STRING" id="1802401.A3B21_04375"/>
<proteinExistence type="inferred from homology"/>
<keyword evidence="3 7" id="KW-0694">RNA-binding</keyword>
<comment type="similarity">
    <text evidence="1 7">Belongs to the universal ribosomal protein uL18 family.</text>
</comment>
<evidence type="ECO:0000256" key="7">
    <source>
        <dbReference type="HAMAP-Rule" id="MF_01337"/>
    </source>
</evidence>
<feature type="compositionally biased region" description="Basic residues" evidence="8">
    <location>
        <begin position="8"/>
        <end position="23"/>
    </location>
</feature>
<dbReference type="GO" id="GO:0022625">
    <property type="term" value="C:cytosolic large ribosomal subunit"/>
    <property type="evidence" value="ECO:0007669"/>
    <property type="project" value="TreeGrafter"/>
</dbReference>
<dbReference type="PANTHER" id="PTHR12899:SF3">
    <property type="entry name" value="LARGE RIBOSOMAL SUBUNIT PROTEIN UL18M"/>
    <property type="match status" value="1"/>
</dbReference>
<organism evidence="9 10">
    <name type="scientific">Candidatus Uhrbacteria bacterium RIFCSPLOWO2_01_FULL_47_24</name>
    <dbReference type="NCBI Taxonomy" id="1802401"/>
    <lineage>
        <taxon>Bacteria</taxon>
        <taxon>Candidatus Uhriibacteriota</taxon>
    </lineage>
</organism>
<evidence type="ECO:0000256" key="8">
    <source>
        <dbReference type="SAM" id="MobiDB-lite"/>
    </source>
</evidence>
<dbReference type="GO" id="GO:0003735">
    <property type="term" value="F:structural constituent of ribosome"/>
    <property type="evidence" value="ECO:0007669"/>
    <property type="project" value="InterPro"/>
</dbReference>
<name>A0A1F7UTT0_9BACT</name>
<evidence type="ECO:0000313" key="9">
    <source>
        <dbReference type="EMBL" id="OGL81659.1"/>
    </source>
</evidence>
<evidence type="ECO:0000256" key="5">
    <source>
        <dbReference type="ARBA" id="ARBA00023274"/>
    </source>
</evidence>
<sequence>MKESIKNKQTRAGRRQKRVRVKLHGSSSRPRLSVFISNIHMYAQLIDDTAGKTLAHVSDQAVGTRVSHVTVLRAHDLGKKIAELARAKGIQTVVFDRGRYRYHGRVKAFTDGAREGGLTF</sequence>
<evidence type="ECO:0000256" key="1">
    <source>
        <dbReference type="ARBA" id="ARBA00007116"/>
    </source>
</evidence>
<feature type="region of interest" description="Disordered" evidence="8">
    <location>
        <begin position="1"/>
        <end position="24"/>
    </location>
</feature>